<sequence length="404" mass="42428">MPINIQNSEQTPRLATFVCTDAGARSVRAAIERAGLGDAVIHGGGLGGAARVSAERPVASKIIAEMGQISLSMACEYVTALCDNGADVIVLGEHDDIETYRALRRAGASEYFAMPIEAEDILNVEPAPRPSAQVLQMPQPRATAPSIAVVGSCGGVGASLLSQSLAVDFAGTKSKSLRTALIDADLEFGSQAVTLDRDGTAGLFEALSAPERVDGTFLAATMEEIGDQLFLYSGQSRAGQNTLALEAGLPPLYTRLRREFDAVVTDLPRSVLMRDPQIAELFDAVLLVVPAGFAGVNAASRLMSRIGAEAPDVRVHVVLSEVRSDAKLSSKAVQKALGVDAVAVLPRADRQIVRAQRAGRTLLECVPRSAYAKAVRKISSAATTPPSPAGKTSGRPSLLRRFGK</sequence>
<dbReference type="Gene3D" id="3.40.50.300">
    <property type="entry name" value="P-loop containing nucleotide triphosphate hydrolases"/>
    <property type="match status" value="1"/>
</dbReference>
<keyword evidence="1" id="KW-0547">Nucleotide-binding</keyword>
<keyword evidence="2" id="KW-0067">ATP-binding</keyword>
<gene>
    <name evidence="4" type="ORF">SAMN05421853_10627</name>
</gene>
<name>A0A1I5YKE5_9RHOB</name>
<dbReference type="GO" id="GO:0005829">
    <property type="term" value="C:cytosol"/>
    <property type="evidence" value="ECO:0007669"/>
    <property type="project" value="TreeGrafter"/>
</dbReference>
<dbReference type="PANTHER" id="PTHR43384">
    <property type="entry name" value="SEPTUM SITE-DETERMINING PROTEIN MIND HOMOLOG, CHLOROPLASTIC-RELATED"/>
    <property type="match status" value="1"/>
</dbReference>
<protein>
    <submittedName>
        <fullName evidence="4">Pilus assembly protein CpaE</fullName>
    </submittedName>
</protein>
<evidence type="ECO:0000256" key="3">
    <source>
        <dbReference type="SAM" id="MobiDB-lite"/>
    </source>
</evidence>
<dbReference type="InterPro" id="IPR027417">
    <property type="entry name" value="P-loop_NTPase"/>
</dbReference>
<dbReference type="Gene3D" id="3.40.50.2300">
    <property type="match status" value="1"/>
</dbReference>
<dbReference type="EMBL" id="FOXV01000006">
    <property type="protein sequence ID" value="SFQ44691.1"/>
    <property type="molecule type" value="Genomic_DNA"/>
</dbReference>
<accession>A0A1I5YKE5</accession>
<dbReference type="InterPro" id="IPR050625">
    <property type="entry name" value="ParA/MinD_ATPase"/>
</dbReference>
<feature type="region of interest" description="Disordered" evidence="3">
    <location>
        <begin position="377"/>
        <end position="404"/>
    </location>
</feature>
<evidence type="ECO:0000256" key="1">
    <source>
        <dbReference type="ARBA" id="ARBA00022741"/>
    </source>
</evidence>
<dbReference type="Proteomes" id="UP000243106">
    <property type="component" value="Unassembled WGS sequence"/>
</dbReference>
<dbReference type="GO" id="GO:0005524">
    <property type="term" value="F:ATP binding"/>
    <property type="evidence" value="ECO:0007669"/>
    <property type="project" value="UniProtKB-KW"/>
</dbReference>
<dbReference type="PANTHER" id="PTHR43384:SF6">
    <property type="entry name" value="SEPTUM SITE-DETERMINING PROTEIN MIND HOMOLOG, CHLOROPLASTIC"/>
    <property type="match status" value="1"/>
</dbReference>
<evidence type="ECO:0000313" key="5">
    <source>
        <dbReference type="Proteomes" id="UP000243106"/>
    </source>
</evidence>
<dbReference type="STRING" id="93684.SAMN05421853_10627"/>
<dbReference type="AlphaFoldDB" id="A0A1I5YKE5"/>
<dbReference type="GO" id="GO:0051782">
    <property type="term" value="P:negative regulation of cell division"/>
    <property type="evidence" value="ECO:0007669"/>
    <property type="project" value="TreeGrafter"/>
</dbReference>
<dbReference type="SUPFAM" id="SSF52540">
    <property type="entry name" value="P-loop containing nucleoside triphosphate hydrolases"/>
    <property type="match status" value="1"/>
</dbReference>
<organism evidence="4 5">
    <name type="scientific">Roseivivax halotolerans</name>
    <dbReference type="NCBI Taxonomy" id="93684"/>
    <lineage>
        <taxon>Bacteria</taxon>
        <taxon>Pseudomonadati</taxon>
        <taxon>Pseudomonadota</taxon>
        <taxon>Alphaproteobacteria</taxon>
        <taxon>Rhodobacterales</taxon>
        <taxon>Roseobacteraceae</taxon>
        <taxon>Roseivivax</taxon>
    </lineage>
</organism>
<proteinExistence type="predicted"/>
<keyword evidence="5" id="KW-1185">Reference proteome</keyword>
<dbReference type="RefSeq" id="WP_093011187.1">
    <property type="nucleotide sequence ID" value="NZ_FOXV01000006.1"/>
</dbReference>
<dbReference type="GO" id="GO:0016887">
    <property type="term" value="F:ATP hydrolysis activity"/>
    <property type="evidence" value="ECO:0007669"/>
    <property type="project" value="TreeGrafter"/>
</dbReference>
<dbReference type="GO" id="GO:0009898">
    <property type="term" value="C:cytoplasmic side of plasma membrane"/>
    <property type="evidence" value="ECO:0007669"/>
    <property type="project" value="TreeGrafter"/>
</dbReference>
<evidence type="ECO:0000256" key="2">
    <source>
        <dbReference type="ARBA" id="ARBA00022840"/>
    </source>
</evidence>
<reference evidence="5" key="1">
    <citation type="submission" date="2016-10" db="EMBL/GenBank/DDBJ databases">
        <authorList>
            <person name="Varghese N."/>
            <person name="Submissions S."/>
        </authorList>
    </citation>
    <scope>NUCLEOTIDE SEQUENCE [LARGE SCALE GENOMIC DNA]</scope>
    <source>
        <strain evidence="5">JCM 10271</strain>
    </source>
</reference>
<evidence type="ECO:0000313" key="4">
    <source>
        <dbReference type="EMBL" id="SFQ44691.1"/>
    </source>
</evidence>